<dbReference type="GO" id="GO:0035312">
    <property type="term" value="F:5'-3' DNA exonuclease activity"/>
    <property type="evidence" value="ECO:0007669"/>
    <property type="project" value="InterPro"/>
</dbReference>
<reference evidence="17 18" key="1">
    <citation type="journal article" date="2018" name="G3 (Bethesda)">
        <title>Phylogenetic and Phylogenomic Definition of Rhizopus Species.</title>
        <authorList>
            <person name="Gryganskyi A.P."/>
            <person name="Golan J."/>
            <person name="Dolatabadi S."/>
            <person name="Mondo S."/>
            <person name="Robb S."/>
            <person name="Idnurm A."/>
            <person name="Muszewska A."/>
            <person name="Steczkiewicz K."/>
            <person name="Masonjones S."/>
            <person name="Liao H.L."/>
            <person name="Gajdeczka M.T."/>
            <person name="Anike F."/>
            <person name="Vuek A."/>
            <person name="Anishchenko I.M."/>
            <person name="Voigt K."/>
            <person name="de Hoog G.S."/>
            <person name="Smith M.E."/>
            <person name="Heitman J."/>
            <person name="Vilgalys R."/>
            <person name="Stajich J.E."/>
        </authorList>
    </citation>
    <scope>NUCLEOTIDE SEQUENCE [LARGE SCALE GENOMIC DNA]</scope>
    <source>
        <strain evidence="17 18">CBS 357.93</strain>
    </source>
</reference>
<feature type="domain" description="XPG N-terminal" evidence="16">
    <location>
        <begin position="1"/>
        <end position="99"/>
    </location>
</feature>
<dbReference type="InterPro" id="IPR008918">
    <property type="entry name" value="HhH2"/>
</dbReference>
<gene>
    <name evidence="17" type="primary">EXO1_1</name>
    <name evidence="17" type="ORF">CU097_005797</name>
</gene>
<keyword evidence="18" id="KW-1185">Reference proteome</keyword>
<dbReference type="SMART" id="SM00485">
    <property type="entry name" value="XPGN"/>
    <property type="match status" value="1"/>
</dbReference>
<evidence type="ECO:0000256" key="4">
    <source>
        <dbReference type="ARBA" id="ARBA00022722"/>
    </source>
</evidence>
<evidence type="ECO:0000313" key="18">
    <source>
        <dbReference type="Proteomes" id="UP000252139"/>
    </source>
</evidence>
<dbReference type="PANTHER" id="PTHR11081">
    <property type="entry name" value="FLAP ENDONUCLEASE FAMILY MEMBER"/>
    <property type="match status" value="1"/>
</dbReference>
<keyword evidence="5" id="KW-0479">Metal-binding</keyword>
<feature type="region of interest" description="Disordered" evidence="14">
    <location>
        <begin position="343"/>
        <end position="364"/>
    </location>
</feature>
<keyword evidence="10" id="KW-0267">Excision nuclease</keyword>
<evidence type="ECO:0000259" key="16">
    <source>
        <dbReference type="SMART" id="SM00485"/>
    </source>
</evidence>
<evidence type="ECO:0000256" key="9">
    <source>
        <dbReference type="ARBA" id="ARBA00022842"/>
    </source>
</evidence>
<keyword evidence="11" id="KW-0238">DNA-binding</keyword>
<keyword evidence="4" id="KW-0540">Nuclease</keyword>
<keyword evidence="7" id="KW-0378">Hydrolase</keyword>
<feature type="compositionally biased region" description="Low complexity" evidence="14">
    <location>
        <begin position="443"/>
        <end position="456"/>
    </location>
</feature>
<keyword evidence="12" id="KW-0234">DNA repair</keyword>
<evidence type="ECO:0000256" key="2">
    <source>
        <dbReference type="ARBA" id="ARBA00004123"/>
    </source>
</evidence>
<comment type="cofactor">
    <cofactor evidence="1">
        <name>Mg(2+)</name>
        <dbReference type="ChEBI" id="CHEBI:18420"/>
    </cofactor>
</comment>
<evidence type="ECO:0000256" key="3">
    <source>
        <dbReference type="ARBA" id="ARBA00010563"/>
    </source>
</evidence>
<dbReference type="SUPFAM" id="SSF88723">
    <property type="entry name" value="PIN domain-like"/>
    <property type="match status" value="1"/>
</dbReference>
<dbReference type="GO" id="GO:0046872">
    <property type="term" value="F:metal ion binding"/>
    <property type="evidence" value="ECO:0007669"/>
    <property type="project" value="UniProtKB-KW"/>
</dbReference>
<proteinExistence type="inferred from homology"/>
<accession>A0A367JJQ6</accession>
<evidence type="ECO:0000256" key="14">
    <source>
        <dbReference type="SAM" id="MobiDB-lite"/>
    </source>
</evidence>
<dbReference type="GO" id="GO:0017108">
    <property type="term" value="F:5'-flap endonuclease activity"/>
    <property type="evidence" value="ECO:0007669"/>
    <property type="project" value="TreeGrafter"/>
</dbReference>
<evidence type="ECO:0000256" key="6">
    <source>
        <dbReference type="ARBA" id="ARBA00022763"/>
    </source>
</evidence>
<dbReference type="SMART" id="SM00279">
    <property type="entry name" value="HhH2"/>
    <property type="match status" value="1"/>
</dbReference>
<dbReference type="InterPro" id="IPR006086">
    <property type="entry name" value="XPG-I_dom"/>
</dbReference>
<dbReference type="Pfam" id="PF00752">
    <property type="entry name" value="XPG_N"/>
    <property type="match status" value="1"/>
</dbReference>
<evidence type="ECO:0000256" key="8">
    <source>
        <dbReference type="ARBA" id="ARBA00022839"/>
    </source>
</evidence>
<evidence type="ECO:0000256" key="13">
    <source>
        <dbReference type="ARBA" id="ARBA00023242"/>
    </source>
</evidence>
<organism evidence="17 18">
    <name type="scientific">Rhizopus azygosporus</name>
    <name type="common">Rhizopus microsporus var. azygosporus</name>
    <dbReference type="NCBI Taxonomy" id="86630"/>
    <lineage>
        <taxon>Eukaryota</taxon>
        <taxon>Fungi</taxon>
        <taxon>Fungi incertae sedis</taxon>
        <taxon>Mucoromycota</taxon>
        <taxon>Mucoromycotina</taxon>
        <taxon>Mucoromycetes</taxon>
        <taxon>Mucorales</taxon>
        <taxon>Mucorineae</taxon>
        <taxon>Rhizopodaceae</taxon>
        <taxon>Rhizopus</taxon>
    </lineage>
</organism>
<dbReference type="GO" id="GO:0006281">
    <property type="term" value="P:DNA repair"/>
    <property type="evidence" value="ECO:0007669"/>
    <property type="project" value="UniProtKB-KW"/>
</dbReference>
<dbReference type="EMBL" id="PJQL01001166">
    <property type="protein sequence ID" value="RCH90167.1"/>
    <property type="molecule type" value="Genomic_DNA"/>
</dbReference>
<evidence type="ECO:0000256" key="10">
    <source>
        <dbReference type="ARBA" id="ARBA00022881"/>
    </source>
</evidence>
<keyword evidence="8" id="KW-0269">Exonuclease</keyword>
<dbReference type="CDD" id="cd09908">
    <property type="entry name" value="H3TH_EXO1"/>
    <property type="match status" value="1"/>
</dbReference>
<name>A0A367JJQ6_RHIAZ</name>
<dbReference type="GO" id="GO:0005634">
    <property type="term" value="C:nucleus"/>
    <property type="evidence" value="ECO:0007669"/>
    <property type="project" value="UniProtKB-SubCell"/>
</dbReference>
<dbReference type="Pfam" id="PF00867">
    <property type="entry name" value="XPG_I"/>
    <property type="match status" value="1"/>
</dbReference>
<evidence type="ECO:0000259" key="15">
    <source>
        <dbReference type="SMART" id="SM00484"/>
    </source>
</evidence>
<dbReference type="Gene3D" id="3.40.50.1010">
    <property type="entry name" value="5'-nuclease"/>
    <property type="match status" value="1"/>
</dbReference>
<evidence type="ECO:0000313" key="17">
    <source>
        <dbReference type="EMBL" id="RCH90167.1"/>
    </source>
</evidence>
<dbReference type="CDD" id="cd09857">
    <property type="entry name" value="PIN_EXO1"/>
    <property type="match status" value="1"/>
</dbReference>
<evidence type="ECO:0000256" key="12">
    <source>
        <dbReference type="ARBA" id="ARBA00023204"/>
    </source>
</evidence>
<keyword evidence="9" id="KW-0460">Magnesium</keyword>
<keyword evidence="13" id="KW-0539">Nucleus</keyword>
<feature type="compositionally biased region" description="Low complexity" evidence="14">
    <location>
        <begin position="349"/>
        <end position="361"/>
    </location>
</feature>
<dbReference type="AlphaFoldDB" id="A0A367JJQ6"/>
<protein>
    <submittedName>
        <fullName evidence="17">Rad2 nuclease</fullName>
    </submittedName>
</protein>
<dbReference type="FunFam" id="1.10.150.20:FF:000011">
    <property type="entry name" value="exonuclease 1"/>
    <property type="match status" value="1"/>
</dbReference>
<sequence>MGISGLLPLLGPITKPIHIQEYAGKIVAIDGHCWLHKGSFSCALELALNKPTTKYISYFMNLINMLRFYKVIPLVVFDGQPLPMKQETNNKRAQKRKEAYKTGLKLISDNKMKEALPYFQQSTSITQDMIQQVIKKLDEVGVQHIVAPYEADAQLAYLMKKNYVQAVVTEDSDLLAFGCSTVIFKLNRYGDCERIFFNDIPQVINIKPFTTTTLRHICMLSGCDYIPSLKGIGLKTAEALLRTHTTIEKVMRALRYKSSVEQYQQDFERAEYAFLYQYVYDTNMRDCVRLNELPENANQDHLPLLGTHPEQTKPKDITNNEFASLFYDKESNKENIPPWLRYDDKRAANGNSSPSGSGTSSITALSTVKSDKLATKSSMAKFSLSSKFKALTKDKPLKKVMAVKKDVVKDIVELTTDGKTSLKRAFSFTSQGDSQENQDDYPSSLPSLSDSVSTLSSQEENVEPFIRLDKHKSIDTTINLHVNKKRVLGSSTNVRS</sequence>
<dbReference type="SUPFAM" id="SSF47807">
    <property type="entry name" value="5' to 3' exonuclease, C-terminal subdomain"/>
    <property type="match status" value="1"/>
</dbReference>
<evidence type="ECO:0000256" key="11">
    <source>
        <dbReference type="ARBA" id="ARBA00023125"/>
    </source>
</evidence>
<dbReference type="Proteomes" id="UP000252139">
    <property type="component" value="Unassembled WGS sequence"/>
</dbReference>
<feature type="domain" description="XPG-I" evidence="15">
    <location>
        <begin position="138"/>
        <end position="206"/>
    </location>
</feature>
<dbReference type="InterPro" id="IPR006085">
    <property type="entry name" value="XPG_DNA_repair_N"/>
</dbReference>
<comment type="caution">
    <text evidence="17">The sequence shown here is derived from an EMBL/GenBank/DDBJ whole genome shotgun (WGS) entry which is preliminary data.</text>
</comment>
<dbReference type="FunFam" id="3.40.50.1010:FF:000002">
    <property type="entry name" value="Exonuclease 1, putative"/>
    <property type="match status" value="1"/>
</dbReference>
<dbReference type="STRING" id="86630.A0A367JJQ6"/>
<dbReference type="InterPro" id="IPR036279">
    <property type="entry name" value="5-3_exonuclease_C_sf"/>
</dbReference>
<dbReference type="InterPro" id="IPR037315">
    <property type="entry name" value="EXO1_H3TH"/>
</dbReference>
<dbReference type="InterPro" id="IPR029060">
    <property type="entry name" value="PIN-like_dom_sf"/>
</dbReference>
<dbReference type="InterPro" id="IPR006084">
    <property type="entry name" value="XPG/Rad2"/>
</dbReference>
<comment type="similarity">
    <text evidence="3">Belongs to the XPG/RAD2 endonuclease family. EXO1 subfamily.</text>
</comment>
<dbReference type="InterPro" id="IPR044752">
    <property type="entry name" value="PIN-like_EXO1"/>
</dbReference>
<evidence type="ECO:0000256" key="7">
    <source>
        <dbReference type="ARBA" id="ARBA00022801"/>
    </source>
</evidence>
<dbReference type="GO" id="GO:0003677">
    <property type="term" value="F:DNA binding"/>
    <property type="evidence" value="ECO:0007669"/>
    <property type="project" value="UniProtKB-KW"/>
</dbReference>
<feature type="region of interest" description="Disordered" evidence="14">
    <location>
        <begin position="428"/>
        <end position="456"/>
    </location>
</feature>
<dbReference type="Gene3D" id="1.10.150.20">
    <property type="entry name" value="5' to 3' exonuclease, C-terminal subdomain"/>
    <property type="match status" value="1"/>
</dbReference>
<evidence type="ECO:0000256" key="5">
    <source>
        <dbReference type="ARBA" id="ARBA00022723"/>
    </source>
</evidence>
<dbReference type="SMART" id="SM00484">
    <property type="entry name" value="XPGI"/>
    <property type="match status" value="1"/>
</dbReference>
<dbReference type="PANTHER" id="PTHR11081:SF65">
    <property type="entry name" value="DNA DAMAGE-INDUCIBLE PROTEIN DIN7-RELATED"/>
    <property type="match status" value="1"/>
</dbReference>
<dbReference type="PRINTS" id="PR00853">
    <property type="entry name" value="XPGRADSUPER"/>
</dbReference>
<keyword evidence="6" id="KW-0227">DNA damage</keyword>
<comment type="subcellular location">
    <subcellularLocation>
        <location evidence="2">Nucleus</location>
    </subcellularLocation>
</comment>
<evidence type="ECO:0000256" key="1">
    <source>
        <dbReference type="ARBA" id="ARBA00001946"/>
    </source>
</evidence>
<dbReference type="OrthoDB" id="26491at2759"/>